<evidence type="ECO:0000313" key="2">
    <source>
        <dbReference type="WBParaSite" id="L893_g10190.t1"/>
    </source>
</evidence>
<sequence length="239" mass="26342">MFALLDSVPRLAMQRMYLSPAKIQRSRFHLTLFVLFGSEAEKRCGKMEGDGPSERRRKCVGVDVIRWNGLRKQVMQLMSNDWEGGSYAVEVSVLPSLVEYKNNLGSRGCSFAEGPGMALEKETHGNPITLLMLLGRMAWPTSLLGEARNRREEDGSPICIHSYLSTSFFGSSLAQVTRTFGLVIEGSRQLVKVIEASLCTLHKTEDSNLQEYIGSGHKSAWISIGCLSGGVKDFGNGGF</sequence>
<dbReference type="Proteomes" id="UP000095287">
    <property type="component" value="Unplaced"/>
</dbReference>
<keyword evidence="1" id="KW-1185">Reference proteome</keyword>
<organism evidence="1 2">
    <name type="scientific">Steinernema glaseri</name>
    <dbReference type="NCBI Taxonomy" id="37863"/>
    <lineage>
        <taxon>Eukaryota</taxon>
        <taxon>Metazoa</taxon>
        <taxon>Ecdysozoa</taxon>
        <taxon>Nematoda</taxon>
        <taxon>Chromadorea</taxon>
        <taxon>Rhabditida</taxon>
        <taxon>Tylenchina</taxon>
        <taxon>Panagrolaimomorpha</taxon>
        <taxon>Strongyloidoidea</taxon>
        <taxon>Steinernematidae</taxon>
        <taxon>Steinernema</taxon>
    </lineage>
</organism>
<accession>A0A1I7XW36</accession>
<proteinExistence type="predicted"/>
<dbReference type="WBParaSite" id="L893_g10190.t1">
    <property type="protein sequence ID" value="L893_g10190.t1"/>
    <property type="gene ID" value="L893_g10190"/>
</dbReference>
<name>A0A1I7XW36_9BILA</name>
<evidence type="ECO:0000313" key="1">
    <source>
        <dbReference type="Proteomes" id="UP000095287"/>
    </source>
</evidence>
<reference evidence="2" key="1">
    <citation type="submission" date="2016-11" db="UniProtKB">
        <authorList>
            <consortium name="WormBaseParasite"/>
        </authorList>
    </citation>
    <scope>IDENTIFICATION</scope>
</reference>
<protein>
    <submittedName>
        <fullName evidence="2">AKAP7_NLS domain-containing protein</fullName>
    </submittedName>
</protein>
<dbReference type="AlphaFoldDB" id="A0A1I7XW36"/>